<dbReference type="AlphaFoldDB" id="A0A7W7HXN2"/>
<protein>
    <recommendedName>
        <fullName evidence="4">WD40 repeat domain-containing protein</fullName>
    </recommendedName>
</protein>
<gene>
    <name evidence="2" type="ORF">BJ971_003152</name>
</gene>
<accession>A0A7W7HXN2</accession>
<dbReference type="RefSeq" id="WP_184993808.1">
    <property type="nucleotide sequence ID" value="NZ_BOMK01000009.1"/>
</dbReference>
<proteinExistence type="predicted"/>
<evidence type="ECO:0000256" key="1">
    <source>
        <dbReference type="SAM" id="SignalP"/>
    </source>
</evidence>
<keyword evidence="1" id="KW-0732">Signal</keyword>
<dbReference type="Proteomes" id="UP000578112">
    <property type="component" value="Unassembled WGS sequence"/>
</dbReference>
<organism evidence="2 3">
    <name type="scientific">Actinoplanes digitatis</name>
    <dbReference type="NCBI Taxonomy" id="1868"/>
    <lineage>
        <taxon>Bacteria</taxon>
        <taxon>Bacillati</taxon>
        <taxon>Actinomycetota</taxon>
        <taxon>Actinomycetes</taxon>
        <taxon>Micromonosporales</taxon>
        <taxon>Micromonosporaceae</taxon>
        <taxon>Actinoplanes</taxon>
    </lineage>
</organism>
<dbReference type="EMBL" id="JACHNH010000001">
    <property type="protein sequence ID" value="MBB4762596.1"/>
    <property type="molecule type" value="Genomic_DNA"/>
</dbReference>
<keyword evidence="3" id="KW-1185">Reference proteome</keyword>
<name>A0A7W7HXN2_9ACTN</name>
<evidence type="ECO:0000313" key="3">
    <source>
        <dbReference type="Proteomes" id="UP000578112"/>
    </source>
</evidence>
<reference evidence="2 3" key="1">
    <citation type="submission" date="2020-08" db="EMBL/GenBank/DDBJ databases">
        <title>Sequencing the genomes of 1000 actinobacteria strains.</title>
        <authorList>
            <person name="Klenk H.-P."/>
        </authorList>
    </citation>
    <scope>NUCLEOTIDE SEQUENCE [LARGE SCALE GENOMIC DNA]</scope>
    <source>
        <strain evidence="2 3">DSM 43149</strain>
    </source>
</reference>
<evidence type="ECO:0000313" key="2">
    <source>
        <dbReference type="EMBL" id="MBB4762596.1"/>
    </source>
</evidence>
<feature type="chain" id="PRO_5039225519" description="WD40 repeat domain-containing protein" evidence="1">
    <location>
        <begin position="25"/>
        <end position="360"/>
    </location>
</feature>
<dbReference type="SUPFAM" id="SSF69304">
    <property type="entry name" value="Tricorn protease N-terminal domain"/>
    <property type="match status" value="1"/>
</dbReference>
<evidence type="ECO:0008006" key="4">
    <source>
        <dbReference type="Google" id="ProtNLM"/>
    </source>
</evidence>
<comment type="caution">
    <text evidence="2">The sequence shown here is derived from an EMBL/GenBank/DDBJ whole genome shotgun (WGS) entry which is preliminary data.</text>
</comment>
<sequence length="360" mass="37281">MRAARGVAATAVALAAGAALLAFSPDDDRPAAPPGGPVPLATAWPGAQRADIAANLGDGPLFQPGVFLDARTAAGTAPTPDGTAVRLLVRGPDGSVRELRRRPLESNPEFGNLTAGGDDLVWTESADGVPLQIWTARTAGGPARRLTTDTGNALFFGSQWDLVIDGGEVHWAAAAPGGEEVTEIRSVALGGGAVERREEPGIWALSAWPWLAENGGEDRSGTTRLRNLAANRETRVETGGAELATCGPVWCRVLVMAGDGPARIDVMHPDGSARRRIAGGGATAAIADVAVLDRFEILSEPVPDSDLTGDAALLIYDIAAGRTIGVGAAVNGAFCRNGVLWWATGDQDDLVWHTVDLRTV</sequence>
<feature type="signal peptide" evidence="1">
    <location>
        <begin position="1"/>
        <end position="24"/>
    </location>
</feature>